<dbReference type="Gene3D" id="3.40.50.720">
    <property type="entry name" value="NAD(P)-binding Rossmann-like Domain"/>
    <property type="match status" value="1"/>
</dbReference>
<dbReference type="OrthoDB" id="9798669at2"/>
<organism evidence="4 5">
    <name type="scientific">Mucilaginibacter pineti</name>
    <dbReference type="NCBI Taxonomy" id="1391627"/>
    <lineage>
        <taxon>Bacteria</taxon>
        <taxon>Pseudomonadati</taxon>
        <taxon>Bacteroidota</taxon>
        <taxon>Sphingobacteriia</taxon>
        <taxon>Sphingobacteriales</taxon>
        <taxon>Sphingobacteriaceae</taxon>
        <taxon>Mucilaginibacter</taxon>
    </lineage>
</organism>
<protein>
    <submittedName>
        <fullName evidence="4">Nucleoside-diphosphate-sugar epimerase</fullName>
    </submittedName>
</protein>
<dbReference type="PANTHER" id="PTHR42748:SF7">
    <property type="entry name" value="NMRA LIKE REDOX SENSOR 1-RELATED"/>
    <property type="match status" value="1"/>
</dbReference>
<dbReference type="CDD" id="cd05251">
    <property type="entry name" value="NmrA_like_SDR_a"/>
    <property type="match status" value="1"/>
</dbReference>
<keyword evidence="2" id="KW-0521">NADP</keyword>
<comment type="similarity">
    <text evidence="1">Belongs to the NmrA-type oxidoreductase family.</text>
</comment>
<dbReference type="PANTHER" id="PTHR42748">
    <property type="entry name" value="NITROGEN METABOLITE REPRESSION PROTEIN NMRA FAMILY MEMBER"/>
    <property type="match status" value="1"/>
</dbReference>
<dbReference type="Proteomes" id="UP000199072">
    <property type="component" value="Unassembled WGS sequence"/>
</dbReference>
<dbReference type="RefSeq" id="WP_091152018.1">
    <property type="nucleotide sequence ID" value="NZ_FNAI01000010.1"/>
</dbReference>
<dbReference type="SUPFAM" id="SSF51735">
    <property type="entry name" value="NAD(P)-binding Rossmann-fold domains"/>
    <property type="match status" value="1"/>
</dbReference>
<dbReference type="STRING" id="1391627.SAMN05216464_110131"/>
<evidence type="ECO:0000256" key="2">
    <source>
        <dbReference type="ARBA" id="ARBA00022857"/>
    </source>
</evidence>
<reference evidence="4 5" key="1">
    <citation type="submission" date="2016-10" db="EMBL/GenBank/DDBJ databases">
        <authorList>
            <person name="de Groot N.N."/>
        </authorList>
    </citation>
    <scope>NUCLEOTIDE SEQUENCE [LARGE SCALE GENOMIC DNA]</scope>
    <source>
        <strain evidence="4 5">47C3B</strain>
    </source>
</reference>
<dbReference type="AlphaFoldDB" id="A0A1G7GGC7"/>
<dbReference type="InterPro" id="IPR036291">
    <property type="entry name" value="NAD(P)-bd_dom_sf"/>
</dbReference>
<dbReference type="InterPro" id="IPR051164">
    <property type="entry name" value="NmrA-like_oxidored"/>
</dbReference>
<keyword evidence="5" id="KW-1185">Reference proteome</keyword>
<evidence type="ECO:0000313" key="4">
    <source>
        <dbReference type="EMBL" id="SDE87166.1"/>
    </source>
</evidence>
<sequence>MELNLEEHEVPAQNEKPLITIVGVLGKQGRSTARTLLDSGRYCVRGITRRMDSPEAIRLIEQGAELVSIPLDVGYQQDYEKAFRGSHGVFMMTPSIVPPQTHEFELGKQLADAAVEAGAKHIIFSSLENVDQITNGEKFAPHFTDKAEVEAYIRTFPVTSSFIYMAFFFTNLIEFYTPKLLGDTLVFPIYLPKDFRAPFVDPLTATGPAVLEIFSNPKRYSGISMPVIGDLISPQEMVDTFTRVTGRKAVYSSAFTREDFLYHFPDFASNEPLLREVLGMAEYAVEYGYFGKDRDWLWSQRMNPDSLNWENFLRTTGWQGEKLSY</sequence>
<gene>
    <name evidence="4" type="ORF">SAMN05216464_110131</name>
</gene>
<evidence type="ECO:0000259" key="3">
    <source>
        <dbReference type="Pfam" id="PF05368"/>
    </source>
</evidence>
<proteinExistence type="inferred from homology"/>
<dbReference type="EMBL" id="FNAI01000010">
    <property type="protein sequence ID" value="SDE87166.1"/>
    <property type="molecule type" value="Genomic_DNA"/>
</dbReference>
<accession>A0A1G7GGC7</accession>
<dbReference type="Gene3D" id="3.90.25.10">
    <property type="entry name" value="UDP-galactose 4-epimerase, domain 1"/>
    <property type="match status" value="1"/>
</dbReference>
<evidence type="ECO:0000256" key="1">
    <source>
        <dbReference type="ARBA" id="ARBA00006328"/>
    </source>
</evidence>
<dbReference type="InterPro" id="IPR008030">
    <property type="entry name" value="NmrA-like"/>
</dbReference>
<feature type="domain" description="NmrA-like" evidence="3">
    <location>
        <begin position="16"/>
        <end position="291"/>
    </location>
</feature>
<name>A0A1G7GGC7_9SPHI</name>
<evidence type="ECO:0000313" key="5">
    <source>
        <dbReference type="Proteomes" id="UP000199072"/>
    </source>
</evidence>
<dbReference type="Pfam" id="PF05368">
    <property type="entry name" value="NmrA"/>
    <property type="match status" value="1"/>
</dbReference>